<dbReference type="GO" id="GO:0003677">
    <property type="term" value="F:DNA binding"/>
    <property type="evidence" value="ECO:0007669"/>
    <property type="project" value="UniProtKB-KW"/>
</dbReference>
<dbReference type="PRINTS" id="PR00050">
    <property type="entry name" value="COLDSHOCK"/>
</dbReference>
<evidence type="ECO:0000313" key="3">
    <source>
        <dbReference type="Proteomes" id="UP000295399"/>
    </source>
</evidence>
<organism evidence="2 3">
    <name type="scientific">Rhodothalassium salexigens DSM 2132</name>
    <dbReference type="NCBI Taxonomy" id="1188247"/>
    <lineage>
        <taxon>Bacteria</taxon>
        <taxon>Pseudomonadati</taxon>
        <taxon>Pseudomonadota</taxon>
        <taxon>Alphaproteobacteria</taxon>
        <taxon>Rhodothalassiales</taxon>
        <taxon>Rhodothalassiaceae</taxon>
        <taxon>Rhodothalassium</taxon>
    </lineage>
</organism>
<dbReference type="Pfam" id="PF00313">
    <property type="entry name" value="CSD"/>
    <property type="match status" value="2"/>
</dbReference>
<keyword evidence="2" id="KW-0238">DNA-binding</keyword>
<keyword evidence="3" id="KW-1185">Reference proteome</keyword>
<feature type="domain" description="CSD" evidence="1">
    <location>
        <begin position="20"/>
        <end position="85"/>
    </location>
</feature>
<gene>
    <name evidence="2" type="ORF">EV659_10222</name>
</gene>
<dbReference type="InterPro" id="IPR002059">
    <property type="entry name" value="CSP_DNA-bd"/>
</dbReference>
<protein>
    <submittedName>
        <fullName evidence="2">Putative cold-shock DNA-binding protein</fullName>
    </submittedName>
</protein>
<dbReference type="InterPro" id="IPR050181">
    <property type="entry name" value="Cold_shock_domain"/>
</dbReference>
<dbReference type="PROSITE" id="PS51857">
    <property type="entry name" value="CSD_2"/>
    <property type="match status" value="2"/>
</dbReference>
<comment type="caution">
    <text evidence="2">The sequence shown here is derived from an EMBL/GenBank/DDBJ whole genome shotgun (WGS) entry which is preliminary data.</text>
</comment>
<dbReference type="InterPro" id="IPR011129">
    <property type="entry name" value="CSD"/>
</dbReference>
<dbReference type="AlphaFoldDB" id="A0A4R2PRS2"/>
<sequence length="182" mass="19793">MASDGANVSAMTKPEMVADRVTGVIKWFDAVKGYGFVVPDDGGGDVLLHFSVLREIGRRSVPEGASVICEAVTRERGRQASKIVQLDLSTALRAENEPQMARNGSAVRVDEEFVAASVKWFNRMRGYGFVSRGPGTRDIFVHMETLRRAGIEDIMPGQPVMVRVGEGERGPMVAQIALADEV</sequence>
<dbReference type="SUPFAM" id="SSF50249">
    <property type="entry name" value="Nucleic acid-binding proteins"/>
    <property type="match status" value="2"/>
</dbReference>
<evidence type="ECO:0000259" key="1">
    <source>
        <dbReference type="PROSITE" id="PS51857"/>
    </source>
</evidence>
<dbReference type="Proteomes" id="UP000295399">
    <property type="component" value="Unassembled WGS sequence"/>
</dbReference>
<dbReference type="InterPro" id="IPR012340">
    <property type="entry name" value="NA-bd_OB-fold"/>
</dbReference>
<dbReference type="GO" id="GO:0005829">
    <property type="term" value="C:cytosol"/>
    <property type="evidence" value="ECO:0007669"/>
    <property type="project" value="UniProtKB-ARBA"/>
</dbReference>
<proteinExistence type="predicted"/>
<dbReference type="PANTHER" id="PTHR11544">
    <property type="entry name" value="COLD SHOCK DOMAIN CONTAINING PROTEINS"/>
    <property type="match status" value="1"/>
</dbReference>
<dbReference type="SMART" id="SM00357">
    <property type="entry name" value="CSP"/>
    <property type="match status" value="2"/>
</dbReference>
<feature type="domain" description="CSD" evidence="1">
    <location>
        <begin position="113"/>
        <end position="178"/>
    </location>
</feature>
<dbReference type="RefSeq" id="WP_242463617.1">
    <property type="nucleotide sequence ID" value="NZ_JACIGF010000002.1"/>
</dbReference>
<reference evidence="2 3" key="1">
    <citation type="submission" date="2019-03" db="EMBL/GenBank/DDBJ databases">
        <title>Genomic Encyclopedia of Type Strains, Phase IV (KMG-IV): sequencing the most valuable type-strain genomes for metagenomic binning, comparative biology and taxonomic classification.</title>
        <authorList>
            <person name="Goeker M."/>
        </authorList>
    </citation>
    <scope>NUCLEOTIDE SEQUENCE [LARGE SCALE GENOMIC DNA]</scope>
    <source>
        <strain evidence="2 3">DSM 2132</strain>
    </source>
</reference>
<evidence type="ECO:0000313" key="2">
    <source>
        <dbReference type="EMBL" id="TCP37618.1"/>
    </source>
</evidence>
<dbReference type="InParanoid" id="A0A4R2PRS2"/>
<name>A0A4R2PRS2_RHOSA</name>
<dbReference type="EMBL" id="SLXO01000002">
    <property type="protein sequence ID" value="TCP37618.1"/>
    <property type="molecule type" value="Genomic_DNA"/>
</dbReference>
<accession>A0A4R2PRS2</accession>
<dbReference type="Gene3D" id="2.40.50.140">
    <property type="entry name" value="Nucleic acid-binding proteins"/>
    <property type="match status" value="2"/>
</dbReference>
<dbReference type="CDD" id="cd04458">
    <property type="entry name" value="CSP_CDS"/>
    <property type="match status" value="2"/>
</dbReference>